<evidence type="ECO:0000313" key="2">
    <source>
        <dbReference type="Proteomes" id="UP000676428"/>
    </source>
</evidence>
<keyword evidence="2" id="KW-1185">Reference proteome</keyword>
<gene>
    <name evidence="1" type="ORF">KHX94_12090</name>
</gene>
<protein>
    <submittedName>
        <fullName evidence="1">Pyocin activator PrtN family protein</fullName>
    </submittedName>
</protein>
<dbReference type="Pfam" id="PF11112">
    <property type="entry name" value="PyocinActivator"/>
    <property type="match status" value="1"/>
</dbReference>
<reference evidence="1 2" key="1">
    <citation type="journal article" date="2012" name="Int. J. Syst. Evol. Microbiol.">
        <title>Shewanella dokdonensis sp. nov., isolated from seawater.</title>
        <authorList>
            <person name="Sung H.R."/>
            <person name="Yoon J.H."/>
            <person name="Ghim S.Y."/>
        </authorList>
    </citation>
    <scope>NUCLEOTIDE SEQUENCE [LARGE SCALE GENOMIC DNA]</scope>
    <source>
        <strain evidence="1 2">DSM 23626</strain>
    </source>
</reference>
<accession>A0ABX8DBG9</accession>
<evidence type="ECO:0000313" key="1">
    <source>
        <dbReference type="EMBL" id="QVK22172.1"/>
    </source>
</evidence>
<dbReference type="EMBL" id="CP074572">
    <property type="protein sequence ID" value="QVK22172.1"/>
    <property type="molecule type" value="Genomic_DNA"/>
</dbReference>
<organism evidence="1 2">
    <name type="scientific">Shewanella dokdonensis</name>
    <dbReference type="NCBI Taxonomy" id="712036"/>
    <lineage>
        <taxon>Bacteria</taxon>
        <taxon>Pseudomonadati</taxon>
        <taxon>Pseudomonadota</taxon>
        <taxon>Gammaproteobacteria</taxon>
        <taxon>Alteromonadales</taxon>
        <taxon>Shewanellaceae</taxon>
        <taxon>Shewanella</taxon>
    </lineage>
</organism>
<name>A0ABX8DBG9_9GAMM</name>
<sequence length="90" mass="9975">MNTAFLLAARFETPAVELRKICLEFFGINAKTAEQHAAAQKLPVPTFKLRDSGKAPTMVKIEDLAAFIDARHAAAKRDWDAIQHAKGNIR</sequence>
<proteinExistence type="predicted"/>
<dbReference type="InterPro" id="IPR020518">
    <property type="entry name" value="Tscrpt_reg_PrtN"/>
</dbReference>
<dbReference type="RefSeq" id="WP_213680829.1">
    <property type="nucleotide sequence ID" value="NZ_CP074572.1"/>
</dbReference>
<dbReference type="Proteomes" id="UP000676428">
    <property type="component" value="Chromosome"/>
</dbReference>